<dbReference type="GO" id="GO:0008381">
    <property type="term" value="F:mechanosensitive monoatomic ion channel activity"/>
    <property type="evidence" value="ECO:0007669"/>
    <property type="project" value="InterPro"/>
</dbReference>
<comment type="subunit">
    <text evidence="7">Homoheptamer.</text>
</comment>
<dbReference type="SUPFAM" id="SSF82861">
    <property type="entry name" value="Mechanosensitive channel protein MscS (YggB), transmembrane region"/>
    <property type="match status" value="1"/>
</dbReference>
<dbReference type="Gene3D" id="2.30.30.60">
    <property type="match status" value="1"/>
</dbReference>
<dbReference type="RefSeq" id="WP_242604132.1">
    <property type="nucleotide sequence ID" value="NZ_CAAAHY010000034.1"/>
</dbReference>
<dbReference type="GO" id="GO:0005886">
    <property type="term" value="C:plasma membrane"/>
    <property type="evidence" value="ECO:0007669"/>
    <property type="project" value="UniProtKB-SubCell"/>
</dbReference>
<dbReference type="Gene3D" id="1.10.287.1260">
    <property type="match status" value="1"/>
</dbReference>
<dbReference type="InterPro" id="IPR011066">
    <property type="entry name" value="MscS_channel_C_sf"/>
</dbReference>
<keyword evidence="5 7" id="KW-1133">Transmembrane helix</keyword>
<evidence type="ECO:0000256" key="3">
    <source>
        <dbReference type="ARBA" id="ARBA00022475"/>
    </source>
</evidence>
<feature type="domain" description="Mechanosensitive ion channel transmembrane helices 2/3" evidence="10">
    <location>
        <begin position="71"/>
        <end position="110"/>
    </location>
</feature>
<proteinExistence type="inferred from homology"/>
<evidence type="ECO:0000256" key="6">
    <source>
        <dbReference type="ARBA" id="ARBA00023136"/>
    </source>
</evidence>
<protein>
    <recommendedName>
        <fullName evidence="7">Small-conductance mechanosensitive channel</fullName>
    </recommendedName>
</protein>
<evidence type="ECO:0000259" key="8">
    <source>
        <dbReference type="Pfam" id="PF00924"/>
    </source>
</evidence>
<keyword evidence="7" id="KW-0997">Cell inner membrane</keyword>
<evidence type="ECO:0000256" key="5">
    <source>
        <dbReference type="ARBA" id="ARBA00022989"/>
    </source>
</evidence>
<keyword evidence="7" id="KW-0406">Ion transport</keyword>
<keyword evidence="7" id="KW-0407">Ion channel</keyword>
<evidence type="ECO:0000313" key="12">
    <source>
        <dbReference type="Proteomes" id="UP000054773"/>
    </source>
</evidence>
<dbReference type="Pfam" id="PF21088">
    <property type="entry name" value="MS_channel_1st"/>
    <property type="match status" value="1"/>
</dbReference>
<dbReference type="Pfam" id="PF21082">
    <property type="entry name" value="MS_channel_3rd"/>
    <property type="match status" value="1"/>
</dbReference>
<sequence>MFHHCLPQRQQCLFREIMMTFISSAKLISLAYSLGLFIFGYFLAKKISHFVAIPIAQRFSRHHAQLVSRATFYLIFIMFFVTGLQHLGFNLSVLLGAAGVFTVAVSFASQTAASNLISGIFLLFERPFKVGDSIEVKTIRGTVESIDLLSSKIRTADNTLVRIPNESMMKSEIFNLSYFLTRRIDVLLGVSYQCNIEQVKSLLKSVAETCDTVLREPEPVVIIDNFADYAVQLKLMVWAKNGDLQTIKNSLQEKIKSAFDANGIEMPVQQVTIHQVEVEKE</sequence>
<dbReference type="InterPro" id="IPR049278">
    <property type="entry name" value="MS_channel_C"/>
</dbReference>
<dbReference type="SUPFAM" id="SSF82689">
    <property type="entry name" value="Mechanosensitive channel protein MscS (YggB), C-terminal domain"/>
    <property type="match status" value="1"/>
</dbReference>
<dbReference type="InterPro" id="IPR045275">
    <property type="entry name" value="MscS_archaea/bacteria_type"/>
</dbReference>
<accession>A0A0W0TQM2</accession>
<reference evidence="11 12" key="1">
    <citation type="submission" date="2015-11" db="EMBL/GenBank/DDBJ databases">
        <title>Genomic analysis of 38 Legionella species identifies large and diverse effector repertoires.</title>
        <authorList>
            <person name="Burstein D."/>
            <person name="Amaro F."/>
            <person name="Zusman T."/>
            <person name="Lifshitz Z."/>
            <person name="Cohen O."/>
            <person name="Gilbert J.A."/>
            <person name="Pupko T."/>
            <person name="Shuman H.A."/>
            <person name="Segal G."/>
        </authorList>
    </citation>
    <scope>NUCLEOTIDE SEQUENCE [LARGE SCALE GENOMIC DNA]</scope>
    <source>
        <strain evidence="11 12">SE-32A-C8</strain>
    </source>
</reference>
<evidence type="ECO:0000313" key="11">
    <source>
        <dbReference type="EMBL" id="KTC97852.1"/>
    </source>
</evidence>
<feature type="transmembrane region" description="Helical" evidence="7">
    <location>
        <begin position="27"/>
        <end position="45"/>
    </location>
</feature>
<keyword evidence="6 7" id="KW-0472">Membrane</keyword>
<comment type="function">
    <text evidence="7">Mechanosensitive channel that participates in the regulation of osmotic pressure changes within the cell, opening in response to stretch forces in the membrane lipid bilayer, without the need for other proteins. Contributes to normal resistance to hypoosmotic shock. Forms an ion channel of 1.0 nanosiemens conductance with a slight preference for anions.</text>
</comment>
<evidence type="ECO:0000256" key="4">
    <source>
        <dbReference type="ARBA" id="ARBA00022692"/>
    </source>
</evidence>
<dbReference type="InterPro" id="IPR010920">
    <property type="entry name" value="LSM_dom_sf"/>
</dbReference>
<keyword evidence="3" id="KW-1003">Cell membrane</keyword>
<dbReference type="PATRIC" id="fig|448.7.peg.1764"/>
<dbReference type="Pfam" id="PF00924">
    <property type="entry name" value="MS_channel_2nd"/>
    <property type="match status" value="1"/>
</dbReference>
<dbReference type="InterPro" id="IPR011014">
    <property type="entry name" value="MscS_channel_TM-2"/>
</dbReference>
<evidence type="ECO:0000259" key="10">
    <source>
        <dbReference type="Pfam" id="PF21088"/>
    </source>
</evidence>
<dbReference type="SUPFAM" id="SSF50182">
    <property type="entry name" value="Sm-like ribonucleoproteins"/>
    <property type="match status" value="1"/>
</dbReference>
<dbReference type="InterPro" id="IPR006685">
    <property type="entry name" value="MscS_channel_2nd"/>
</dbReference>
<evidence type="ECO:0000259" key="9">
    <source>
        <dbReference type="Pfam" id="PF21082"/>
    </source>
</evidence>
<evidence type="ECO:0000256" key="1">
    <source>
        <dbReference type="ARBA" id="ARBA00004651"/>
    </source>
</evidence>
<organism evidence="11 12">
    <name type="scientific">Legionella erythra</name>
    <dbReference type="NCBI Taxonomy" id="448"/>
    <lineage>
        <taxon>Bacteria</taxon>
        <taxon>Pseudomonadati</taxon>
        <taxon>Pseudomonadota</taxon>
        <taxon>Gammaproteobacteria</taxon>
        <taxon>Legionellales</taxon>
        <taxon>Legionellaceae</taxon>
        <taxon>Legionella</taxon>
    </lineage>
</organism>
<dbReference type="EMBL" id="LNYA01000024">
    <property type="protein sequence ID" value="KTC97852.1"/>
    <property type="molecule type" value="Genomic_DNA"/>
</dbReference>
<evidence type="ECO:0000256" key="7">
    <source>
        <dbReference type="RuleBase" id="RU369025"/>
    </source>
</evidence>
<dbReference type="PANTHER" id="PTHR30221">
    <property type="entry name" value="SMALL-CONDUCTANCE MECHANOSENSITIVE CHANNEL"/>
    <property type="match status" value="1"/>
</dbReference>
<gene>
    <name evidence="11" type="ORF">Lery_1691</name>
</gene>
<comment type="caution">
    <text evidence="11">The sequence shown here is derived from an EMBL/GenBank/DDBJ whole genome shotgun (WGS) entry which is preliminary data.</text>
</comment>
<feature type="transmembrane region" description="Helical" evidence="7">
    <location>
        <begin position="93"/>
        <end position="124"/>
    </location>
</feature>
<keyword evidence="7" id="KW-0813">Transport</keyword>
<evidence type="ECO:0000256" key="2">
    <source>
        <dbReference type="ARBA" id="ARBA00008017"/>
    </source>
</evidence>
<comment type="subcellular location">
    <subcellularLocation>
        <location evidence="7">Cell inner membrane</location>
        <topology evidence="7">Multi-pass membrane protein</topology>
    </subcellularLocation>
    <subcellularLocation>
        <location evidence="1">Cell membrane</location>
        <topology evidence="1">Multi-pass membrane protein</topology>
    </subcellularLocation>
</comment>
<dbReference type="AlphaFoldDB" id="A0A0W0TQM2"/>
<feature type="domain" description="Mechanosensitive ion channel MscS" evidence="8">
    <location>
        <begin position="113"/>
        <end position="177"/>
    </location>
</feature>
<dbReference type="Proteomes" id="UP000054773">
    <property type="component" value="Unassembled WGS sequence"/>
</dbReference>
<dbReference type="PANTHER" id="PTHR30221:SF20">
    <property type="entry name" value="SMALL-CONDUCTANCE MECHANOSENSITIVE CHANNEL"/>
    <property type="match status" value="1"/>
</dbReference>
<name>A0A0W0TQM2_LEGER</name>
<dbReference type="InterPro" id="IPR023408">
    <property type="entry name" value="MscS_beta-dom_sf"/>
</dbReference>
<keyword evidence="12" id="KW-1185">Reference proteome</keyword>
<dbReference type="Gene3D" id="3.30.70.100">
    <property type="match status" value="1"/>
</dbReference>
<comment type="caution">
    <text evidence="7">Lacks conserved residue(s) required for the propagation of feature annotation.</text>
</comment>
<dbReference type="InterPro" id="IPR049142">
    <property type="entry name" value="MS_channel_1st"/>
</dbReference>
<dbReference type="STRING" id="448.Lery_1691"/>
<keyword evidence="4 7" id="KW-0812">Transmembrane</keyword>
<comment type="similarity">
    <text evidence="2 7">Belongs to the MscS (TC 1.A.23) family.</text>
</comment>
<feature type="transmembrane region" description="Helical" evidence="7">
    <location>
        <begin position="66"/>
        <end position="87"/>
    </location>
</feature>
<feature type="domain" description="Mechanosensitive ion channel MscS C-terminal" evidence="9">
    <location>
        <begin position="189"/>
        <end position="266"/>
    </location>
</feature>